<dbReference type="RefSeq" id="WP_064441611.1">
    <property type="nucleotide sequence ID" value="NZ_BDDI01000015.1"/>
</dbReference>
<accession>A0A839RJ73</accession>
<evidence type="ECO:0000313" key="3">
    <source>
        <dbReference type="Proteomes" id="UP000567922"/>
    </source>
</evidence>
<evidence type="ECO:0000256" key="1">
    <source>
        <dbReference type="SAM" id="MobiDB-lite"/>
    </source>
</evidence>
<sequence length="89" mass="9397">MGFGDIVNKAKNLAQKSPDKAREAIDRVEDTLDSKTGGKYGDQIRKGGDAVEQNLGVAEAAKDAEKSPEPGTGTAPQQGVENKTDQPEK</sequence>
<protein>
    <recommendedName>
        <fullName evidence="4">Antitoxin</fullName>
    </recommendedName>
</protein>
<dbReference type="EMBL" id="JACHWS010000001">
    <property type="protein sequence ID" value="MBB3036500.1"/>
    <property type="molecule type" value="Genomic_DNA"/>
</dbReference>
<feature type="region of interest" description="Disordered" evidence="1">
    <location>
        <begin position="59"/>
        <end position="89"/>
    </location>
</feature>
<dbReference type="OrthoDB" id="4843846at2"/>
<organism evidence="2 3">
    <name type="scientific">Hoyosella altamirensis</name>
    <dbReference type="NCBI Taxonomy" id="616997"/>
    <lineage>
        <taxon>Bacteria</taxon>
        <taxon>Bacillati</taxon>
        <taxon>Actinomycetota</taxon>
        <taxon>Actinomycetes</taxon>
        <taxon>Mycobacteriales</taxon>
        <taxon>Hoyosellaceae</taxon>
        <taxon>Hoyosella</taxon>
    </lineage>
</organism>
<comment type="caution">
    <text evidence="2">The sequence shown here is derived from an EMBL/GenBank/DDBJ whole genome shotgun (WGS) entry which is preliminary data.</text>
</comment>
<feature type="compositionally biased region" description="Basic and acidic residues" evidence="1">
    <location>
        <begin position="17"/>
        <end position="33"/>
    </location>
</feature>
<name>A0A839RJ73_9ACTN</name>
<proteinExistence type="predicted"/>
<feature type="region of interest" description="Disordered" evidence="1">
    <location>
        <begin position="1"/>
        <end position="46"/>
    </location>
</feature>
<dbReference type="InterPro" id="IPR028037">
    <property type="entry name" value="Antitoxin_Rv0909/MT0933"/>
</dbReference>
<evidence type="ECO:0000313" key="2">
    <source>
        <dbReference type="EMBL" id="MBB3036500.1"/>
    </source>
</evidence>
<gene>
    <name evidence="2" type="ORF">FHU29_000934</name>
</gene>
<keyword evidence="3" id="KW-1185">Reference proteome</keyword>
<dbReference type="Proteomes" id="UP000567922">
    <property type="component" value="Unassembled WGS sequence"/>
</dbReference>
<dbReference type="AlphaFoldDB" id="A0A839RJ73"/>
<evidence type="ECO:0008006" key="4">
    <source>
        <dbReference type="Google" id="ProtNLM"/>
    </source>
</evidence>
<dbReference type="Pfam" id="PF14013">
    <property type="entry name" value="MT0933_antitox"/>
    <property type="match status" value="1"/>
</dbReference>
<reference evidence="2 3" key="1">
    <citation type="submission" date="2020-08" db="EMBL/GenBank/DDBJ databases">
        <title>Sequencing the genomes of 1000 actinobacteria strains.</title>
        <authorList>
            <person name="Klenk H.-P."/>
        </authorList>
    </citation>
    <scope>NUCLEOTIDE SEQUENCE [LARGE SCALE GENOMIC DNA]</scope>
    <source>
        <strain evidence="2 3">DSM 45258</strain>
    </source>
</reference>